<feature type="active site" description="Charge relay system" evidence="5">
    <location>
        <position position="270"/>
    </location>
</feature>
<dbReference type="InterPro" id="IPR050131">
    <property type="entry name" value="Peptidase_S8_subtilisin-like"/>
</dbReference>
<dbReference type="RefSeq" id="WP_176728627.1">
    <property type="nucleotide sequence ID" value="NZ_BMQP01000015.1"/>
</dbReference>
<feature type="compositionally biased region" description="Gly residues" evidence="6">
    <location>
        <begin position="348"/>
        <end position="361"/>
    </location>
</feature>
<evidence type="ECO:0000256" key="5">
    <source>
        <dbReference type="PROSITE-ProRule" id="PRU01240"/>
    </source>
</evidence>
<feature type="region of interest" description="Disordered" evidence="6">
    <location>
        <begin position="337"/>
        <end position="383"/>
    </location>
</feature>
<organism evidence="9 10">
    <name type="scientific">Planobispora rosea</name>
    <dbReference type="NCBI Taxonomy" id="35762"/>
    <lineage>
        <taxon>Bacteria</taxon>
        <taxon>Bacillati</taxon>
        <taxon>Actinomycetota</taxon>
        <taxon>Actinomycetes</taxon>
        <taxon>Streptosporangiales</taxon>
        <taxon>Streptosporangiaceae</taxon>
        <taxon>Planobispora</taxon>
    </lineage>
</organism>
<feature type="active site" description="Charge relay system" evidence="5">
    <location>
        <position position="99"/>
    </location>
</feature>
<gene>
    <name evidence="9" type="ORF">Pro02_37660</name>
</gene>
<feature type="transmembrane region" description="Helical" evidence="7">
    <location>
        <begin position="388"/>
        <end position="409"/>
    </location>
</feature>
<dbReference type="PROSITE" id="PS51892">
    <property type="entry name" value="SUBTILASE"/>
    <property type="match status" value="1"/>
</dbReference>
<keyword evidence="2 5" id="KW-0645">Protease</keyword>
<feature type="compositionally biased region" description="Gly residues" evidence="6">
    <location>
        <begin position="374"/>
        <end position="383"/>
    </location>
</feature>
<evidence type="ECO:0000256" key="7">
    <source>
        <dbReference type="SAM" id="Phobius"/>
    </source>
</evidence>
<sequence length="415" mass="43049">MFPTRALGAALTAATLTAFSWPSVRGPDEPPAPSERRARQWALDPLDVPEAWRTTRGEGVIVAVLDTGVDARHPDLAGAVVSGPDLTGTAHRRSWWGHHGTAMASVIAGRGRGDGRSRGVTGIAPSATILSVRVALEHDDPRRRQHRERGKGALARGIRYAVDRGAKVISMSLGGGGRSWQGSAAEQQAVRYALDRGAVLVASSGNDGAGLNRRHFPAAYPGVISVGAVDQAMRVAPFSNRQDHLSVVAPGVEIVAADGPGSYTVGNGTSSAAALVAGIAALIRAEYPELSPEQIRHAIEYGTTHRPAEGHNPAYGHGVVNASRALERAAQLRRQWLRAPGADRETGGATGEATGGEPGGEPGRDAVGRDGGRDGGGASAGTGMGHGLRRIVCGALSLLVIVLAIRLLLGRRPYP</sequence>
<evidence type="ECO:0000256" key="6">
    <source>
        <dbReference type="SAM" id="MobiDB-lite"/>
    </source>
</evidence>
<dbReference type="EMBL" id="BOOI01000034">
    <property type="protein sequence ID" value="GIH85358.1"/>
    <property type="molecule type" value="Genomic_DNA"/>
</dbReference>
<comment type="similarity">
    <text evidence="1 5">Belongs to the peptidase S8 family.</text>
</comment>
<accession>A0A8J3S1J9</accession>
<dbReference type="Proteomes" id="UP000655044">
    <property type="component" value="Unassembled WGS sequence"/>
</dbReference>
<proteinExistence type="inferred from homology"/>
<dbReference type="InterPro" id="IPR036852">
    <property type="entry name" value="Peptidase_S8/S53_dom_sf"/>
</dbReference>
<dbReference type="GO" id="GO:0006508">
    <property type="term" value="P:proteolysis"/>
    <property type="evidence" value="ECO:0007669"/>
    <property type="project" value="UniProtKB-KW"/>
</dbReference>
<feature type="active site" description="Charge relay system" evidence="5">
    <location>
        <position position="66"/>
    </location>
</feature>
<dbReference type="AlphaFoldDB" id="A0A8J3S1J9"/>
<feature type="domain" description="Peptidase S8/S53" evidence="8">
    <location>
        <begin position="57"/>
        <end position="318"/>
    </location>
</feature>
<comment type="caution">
    <text evidence="9">The sequence shown here is derived from an EMBL/GenBank/DDBJ whole genome shotgun (WGS) entry which is preliminary data.</text>
</comment>
<evidence type="ECO:0000256" key="3">
    <source>
        <dbReference type="ARBA" id="ARBA00022801"/>
    </source>
</evidence>
<dbReference type="InterPro" id="IPR000209">
    <property type="entry name" value="Peptidase_S8/S53_dom"/>
</dbReference>
<dbReference type="Pfam" id="PF00082">
    <property type="entry name" value="Peptidase_S8"/>
    <property type="match status" value="1"/>
</dbReference>
<dbReference type="InterPro" id="IPR023827">
    <property type="entry name" value="Peptidase_S8_Asp-AS"/>
</dbReference>
<dbReference type="Gene3D" id="3.40.50.200">
    <property type="entry name" value="Peptidase S8/S53 domain"/>
    <property type="match status" value="1"/>
</dbReference>
<protein>
    <recommendedName>
        <fullName evidence="8">Peptidase S8/S53 domain-containing protein</fullName>
    </recommendedName>
</protein>
<evidence type="ECO:0000313" key="9">
    <source>
        <dbReference type="EMBL" id="GIH85358.1"/>
    </source>
</evidence>
<keyword evidence="7" id="KW-0812">Transmembrane</keyword>
<keyword evidence="7" id="KW-1133">Transmembrane helix</keyword>
<evidence type="ECO:0000313" key="10">
    <source>
        <dbReference type="Proteomes" id="UP000655044"/>
    </source>
</evidence>
<dbReference type="InterPro" id="IPR015500">
    <property type="entry name" value="Peptidase_S8_subtilisin-rel"/>
</dbReference>
<reference evidence="9" key="1">
    <citation type="submission" date="2021-01" db="EMBL/GenBank/DDBJ databases">
        <title>Whole genome shotgun sequence of Planobispora rosea NBRC 15558.</title>
        <authorList>
            <person name="Komaki H."/>
            <person name="Tamura T."/>
        </authorList>
    </citation>
    <scope>NUCLEOTIDE SEQUENCE</scope>
    <source>
        <strain evidence="9">NBRC 15558</strain>
    </source>
</reference>
<evidence type="ECO:0000259" key="8">
    <source>
        <dbReference type="Pfam" id="PF00082"/>
    </source>
</evidence>
<keyword evidence="3 5" id="KW-0378">Hydrolase</keyword>
<evidence type="ECO:0000256" key="2">
    <source>
        <dbReference type="ARBA" id="ARBA00022670"/>
    </source>
</evidence>
<dbReference type="PROSITE" id="PS00136">
    <property type="entry name" value="SUBTILASE_ASP"/>
    <property type="match status" value="1"/>
</dbReference>
<dbReference type="PANTHER" id="PTHR43806:SF11">
    <property type="entry name" value="CEREVISIN-RELATED"/>
    <property type="match status" value="1"/>
</dbReference>
<name>A0A8J3S1J9_PLARO</name>
<feature type="compositionally biased region" description="Basic and acidic residues" evidence="6">
    <location>
        <begin position="362"/>
        <end position="373"/>
    </location>
</feature>
<dbReference type="PANTHER" id="PTHR43806">
    <property type="entry name" value="PEPTIDASE S8"/>
    <property type="match status" value="1"/>
</dbReference>
<evidence type="ECO:0000256" key="1">
    <source>
        <dbReference type="ARBA" id="ARBA00011073"/>
    </source>
</evidence>
<evidence type="ECO:0000256" key="4">
    <source>
        <dbReference type="ARBA" id="ARBA00022825"/>
    </source>
</evidence>
<dbReference type="PRINTS" id="PR00723">
    <property type="entry name" value="SUBTILISIN"/>
</dbReference>
<keyword evidence="7" id="KW-0472">Membrane</keyword>
<dbReference type="SUPFAM" id="SSF52743">
    <property type="entry name" value="Subtilisin-like"/>
    <property type="match status" value="1"/>
</dbReference>
<keyword evidence="4 5" id="KW-0720">Serine protease</keyword>
<keyword evidence="10" id="KW-1185">Reference proteome</keyword>
<dbReference type="GO" id="GO:0004252">
    <property type="term" value="F:serine-type endopeptidase activity"/>
    <property type="evidence" value="ECO:0007669"/>
    <property type="project" value="UniProtKB-UniRule"/>
</dbReference>